<organism evidence="3 4">
    <name type="scientific">Pseudozyma flocculosa PF-1</name>
    <dbReference type="NCBI Taxonomy" id="1277687"/>
    <lineage>
        <taxon>Eukaryota</taxon>
        <taxon>Fungi</taxon>
        <taxon>Dikarya</taxon>
        <taxon>Basidiomycota</taxon>
        <taxon>Ustilaginomycotina</taxon>
        <taxon>Ustilaginomycetes</taxon>
        <taxon>Ustilaginales</taxon>
        <taxon>Ustilaginaceae</taxon>
        <taxon>Pseudozyma</taxon>
    </lineage>
</organism>
<dbReference type="EMBL" id="KE361635">
    <property type="protein sequence ID" value="EPQ28181.1"/>
    <property type="molecule type" value="Genomic_DNA"/>
</dbReference>
<feature type="region of interest" description="Disordered" evidence="2">
    <location>
        <begin position="374"/>
        <end position="417"/>
    </location>
</feature>
<dbReference type="PANTHER" id="PTHR47563:SF1">
    <property type="entry name" value="PROTEIN FMP25, MITOCHONDRIAL"/>
    <property type="match status" value="1"/>
</dbReference>
<dbReference type="PROSITE" id="PS50012">
    <property type="entry name" value="RCC1_3"/>
    <property type="match status" value="1"/>
</dbReference>
<dbReference type="GO" id="GO:0005743">
    <property type="term" value="C:mitochondrial inner membrane"/>
    <property type="evidence" value="ECO:0007669"/>
    <property type="project" value="TreeGrafter"/>
</dbReference>
<evidence type="ECO:0000256" key="1">
    <source>
        <dbReference type="PROSITE-ProRule" id="PRU00235"/>
    </source>
</evidence>
<reference evidence="3 4" key="1">
    <citation type="journal article" date="2013" name="Plant Cell">
        <title>The transition from a phytopathogenic smut ancestor to an anamorphic biocontrol agent deciphered by comparative whole-genome analysis.</title>
        <authorList>
            <person name="Lefebvre F."/>
            <person name="Joly D.L."/>
            <person name="Labbe C."/>
            <person name="Teichmann B."/>
            <person name="Linning R."/>
            <person name="Belzile F."/>
            <person name="Bakkeren G."/>
            <person name="Belanger R.R."/>
        </authorList>
    </citation>
    <scope>NUCLEOTIDE SEQUENCE [LARGE SCALE GENOMIC DNA]</scope>
    <source>
        <strain evidence="3 4">PF-1</strain>
    </source>
</reference>
<protein>
    <submittedName>
        <fullName evidence="3">Uncharacterized protein</fullName>
    </submittedName>
</protein>
<dbReference type="OrthoDB" id="10256179at2759"/>
<dbReference type="eggNOG" id="KOG1426">
    <property type="taxonomic scope" value="Eukaryota"/>
</dbReference>
<dbReference type="Pfam" id="PF13540">
    <property type="entry name" value="RCC1_2"/>
    <property type="match status" value="1"/>
</dbReference>
<dbReference type="GeneID" id="19318117"/>
<dbReference type="AlphaFoldDB" id="A0A061HC35"/>
<dbReference type="Gene3D" id="2.130.10.30">
    <property type="entry name" value="Regulator of chromosome condensation 1/beta-lactamase-inhibitor protein II"/>
    <property type="match status" value="2"/>
</dbReference>
<evidence type="ECO:0000313" key="3">
    <source>
        <dbReference type="EMBL" id="EPQ28181.1"/>
    </source>
</evidence>
<dbReference type="HOGENOM" id="CLU_021989_0_0_1"/>
<feature type="repeat" description="RCC1" evidence="1">
    <location>
        <begin position="455"/>
        <end position="516"/>
    </location>
</feature>
<feature type="compositionally biased region" description="Low complexity" evidence="2">
    <location>
        <begin position="9"/>
        <end position="26"/>
    </location>
</feature>
<dbReference type="InterPro" id="IPR009091">
    <property type="entry name" value="RCC1/BLIP-II"/>
</dbReference>
<sequence>MLGHASRQAAAVPLRSSSAPRSLSPLLRTQPHTAAAARGRFLHSRPSPSSSSYTQPPRSQALFYSVALGAGVACWWATSTTVHNDVAQSVATEADITLTTPSQQDQMRQRAINQGVYAWGSNRYNVVAPDAPQVTLVRSPRSIPFFDGVALRDIALEEKHGVAVDANGDVLQWGLGFFDPASRQSTAIEDVPLGRRREKVYANAVAPVGSMASQPLLPVRTLVGKDIVKVTATEDKVFALSKDGKVYAFSAVQQLQAPRKPASWSANPLSLFGLLSASTIDHEILQPAPSSAFASGERVVDVAVGNNHLLALSTKGRAFSMPINADGNSFGQLGVRRVLLNSPRTPDTKPGHTEALLEPKLFAELESDSGRPAASLMDANALPPPSTESGRTSKPSADAPVQTASDPTPGAKPLTESPASIRYCTTLHEIPALKNINIAQIAAGAEHSLARTHDGRVLAWGRQTHGQVGLGSQVAIECVPVPSEVVLTRSFPNSSSEVRATSIAAGGDNSFIMTTRREPGSLGMGLKIDLLAVGKGQWGTLGNAMWSQVASQPARVKTVSGLMEFSELTNKTHPVPIYSLSIGKPGHCALVLDTVEAAGHAAFGRDVMVWGANAAFQLGTGKRSNLAVPQHLKPLPPLTPRPGLDTDAAAADAAAAALLAPADPSAQKLREADIKSGALTHMPHNRLQLASKTKADTRIPAAVETISQQQQPSQKNAGKVKKNQTVEETIKAGTVSTVVFWKVEP</sequence>
<dbReference type="InterPro" id="IPR053245">
    <property type="entry name" value="MitoProcess-Associated"/>
</dbReference>
<dbReference type="InterPro" id="IPR000408">
    <property type="entry name" value="Reg_chr_condens"/>
</dbReference>
<dbReference type="KEGG" id="pfp:PFL1_04010"/>
<dbReference type="SUPFAM" id="SSF50985">
    <property type="entry name" value="RCC1/BLIP-II"/>
    <property type="match status" value="1"/>
</dbReference>
<accession>A0A061HC35</accession>
<proteinExistence type="predicted"/>
<dbReference type="PANTHER" id="PTHR47563">
    <property type="entry name" value="PROTEIN FMP25, MITOCHONDRIAL"/>
    <property type="match status" value="1"/>
</dbReference>
<name>A0A061HC35_9BASI</name>
<evidence type="ECO:0000256" key="2">
    <source>
        <dbReference type="SAM" id="MobiDB-lite"/>
    </source>
</evidence>
<dbReference type="Proteomes" id="UP000053664">
    <property type="component" value="Unassembled WGS sequence"/>
</dbReference>
<evidence type="ECO:0000313" key="4">
    <source>
        <dbReference type="Proteomes" id="UP000053664"/>
    </source>
</evidence>
<gene>
    <name evidence="3" type="ORF">PFL1_04010</name>
</gene>
<dbReference type="GO" id="GO:0034551">
    <property type="term" value="P:mitochondrial respiratory chain complex III assembly"/>
    <property type="evidence" value="ECO:0007669"/>
    <property type="project" value="TreeGrafter"/>
</dbReference>
<dbReference type="RefSeq" id="XP_007879725.1">
    <property type="nucleotide sequence ID" value="XM_007881534.1"/>
</dbReference>
<feature type="region of interest" description="Disordered" evidence="2">
    <location>
        <begin position="1"/>
        <end position="26"/>
    </location>
</feature>